<reference evidence="1 2" key="1">
    <citation type="submission" date="2022-04" db="EMBL/GenBank/DDBJ databases">
        <title>Genome sequence of soybean root-associated Caulobacter segnis RL271.</title>
        <authorList>
            <person name="Longley R."/>
            <person name="Bonito G."/>
            <person name="Trigodet F."/>
            <person name="Crosson S."/>
            <person name="Fiebig A."/>
        </authorList>
    </citation>
    <scope>NUCLEOTIDE SEQUENCE [LARGE SCALE GENOMIC DNA]</scope>
    <source>
        <strain evidence="1 2">RL271</strain>
    </source>
</reference>
<organism evidence="1 2">
    <name type="scientific">Caulobacter segnis</name>
    <dbReference type="NCBI Taxonomy" id="88688"/>
    <lineage>
        <taxon>Bacteria</taxon>
        <taxon>Pseudomonadati</taxon>
        <taxon>Pseudomonadota</taxon>
        <taxon>Alphaproteobacteria</taxon>
        <taxon>Caulobacterales</taxon>
        <taxon>Caulobacteraceae</taxon>
        <taxon>Caulobacter</taxon>
    </lineage>
</organism>
<protein>
    <submittedName>
        <fullName evidence="1">Uncharacterized protein</fullName>
    </submittedName>
</protein>
<dbReference type="EMBL" id="CP096040">
    <property type="protein sequence ID" value="USQ97832.1"/>
    <property type="molecule type" value="Genomic_DNA"/>
</dbReference>
<evidence type="ECO:0000313" key="1">
    <source>
        <dbReference type="EMBL" id="USQ97832.1"/>
    </source>
</evidence>
<proteinExistence type="predicted"/>
<gene>
    <name evidence="1" type="ORF">MZV50_09955</name>
</gene>
<dbReference type="Proteomes" id="UP001057520">
    <property type="component" value="Chromosome"/>
</dbReference>
<accession>A0ABY4ZYC9</accession>
<evidence type="ECO:0000313" key="2">
    <source>
        <dbReference type="Proteomes" id="UP001057520"/>
    </source>
</evidence>
<sequence length="372" mass="41358">MALTWGDDYPIHQTPEPVAYAGTDRNFYDRYFFNGYAPRGPNWGDGSDLFFAAAFGVYPHLNIADAAFCVMRDGKQVNLHASRWLKMERMDLTVGPIAIAVVEPLQRLKLTVTAPEQGIAAEIVFEGRSFPIEEPRFVRRNGPRTLLDYTRLTQNGRYSGWIEVDGVRTSVDGFVGTRDRSWGVRPVGARDPQELAPPALPQFFWLWAPCNFDDGSLFFHTNDDELGRAWNRRALWLADGGREDDFGGFAEASCAIQWKSGTRHAVGATLDLGADGSVTIAPRTEFFMLGLGYSHPVWGHGLNHGELKVEREDFVTADLDRKMPHLLHVQAISDVTYVDGAGRMRKGRGVFEQLAIGPHAPSGFASILDMAP</sequence>
<dbReference type="SUPFAM" id="SSF159245">
    <property type="entry name" value="AttH-like"/>
    <property type="match status" value="1"/>
</dbReference>
<name>A0ABY4ZYC9_9CAUL</name>
<keyword evidence="2" id="KW-1185">Reference proteome</keyword>